<evidence type="ECO:0000256" key="1">
    <source>
        <dbReference type="ARBA" id="ARBA00005234"/>
    </source>
</evidence>
<dbReference type="PANTHER" id="PTHR31470">
    <property type="entry name" value="CYSTEINE PROTEINASES SUPERFAMILY PROTEIN-RELATED-RELATED"/>
    <property type="match status" value="1"/>
</dbReference>
<dbReference type="Proteomes" id="UP000224567">
    <property type="component" value="Unassembled WGS sequence"/>
</dbReference>
<accession>A0A2G2X312</accession>
<keyword evidence="2" id="KW-0645">Protease</keyword>
<name>A0A2G2X312_CAPBA</name>
<reference evidence="6 7" key="1">
    <citation type="journal article" date="2017" name="Genome Biol.">
        <title>New reference genome sequences of hot pepper reveal the massive evolution of plant disease-resistance genes by retroduplication.</title>
        <authorList>
            <person name="Kim S."/>
            <person name="Park J."/>
            <person name="Yeom S.I."/>
            <person name="Kim Y.M."/>
            <person name="Seo E."/>
            <person name="Kim K.T."/>
            <person name="Kim M.S."/>
            <person name="Lee J.M."/>
            <person name="Cheong K."/>
            <person name="Shin H.S."/>
            <person name="Kim S.B."/>
            <person name="Han K."/>
            <person name="Lee J."/>
            <person name="Park M."/>
            <person name="Lee H.A."/>
            <person name="Lee H.Y."/>
            <person name="Lee Y."/>
            <person name="Oh S."/>
            <person name="Lee J.H."/>
            <person name="Choi E."/>
            <person name="Choi E."/>
            <person name="Lee S.E."/>
            <person name="Jeon J."/>
            <person name="Kim H."/>
            <person name="Choi G."/>
            <person name="Song H."/>
            <person name="Lee J."/>
            <person name="Lee S.C."/>
            <person name="Kwon J.K."/>
            <person name="Lee H.Y."/>
            <person name="Koo N."/>
            <person name="Hong Y."/>
            <person name="Kim R.W."/>
            <person name="Kang W.H."/>
            <person name="Huh J.H."/>
            <person name="Kang B.C."/>
            <person name="Yang T.J."/>
            <person name="Lee Y.H."/>
            <person name="Bennetzen J.L."/>
            <person name="Choi D."/>
        </authorList>
    </citation>
    <scope>NUCLEOTIDE SEQUENCE [LARGE SCALE GENOMIC DNA]</scope>
    <source>
        <strain evidence="7">cv. PBC81</strain>
    </source>
</reference>
<feature type="region of interest" description="Disordered" evidence="4">
    <location>
        <begin position="80"/>
        <end position="125"/>
    </location>
</feature>
<protein>
    <recommendedName>
        <fullName evidence="5">Ubiquitin-like protease family profile domain-containing protein</fullName>
    </recommendedName>
</protein>
<dbReference type="Pfam" id="PF02902">
    <property type="entry name" value="Peptidase_C48"/>
    <property type="match status" value="1"/>
</dbReference>
<dbReference type="Gene3D" id="3.40.395.10">
    <property type="entry name" value="Adenoviral Proteinase, Chain A"/>
    <property type="match status" value="1"/>
</dbReference>
<dbReference type="PANTHER" id="PTHR31470:SF46">
    <property type="entry name" value="ULP1 PROTEASE FAMILY, C-TERMINAL CATALYTIC DOMAIN CONTAINING PROTEIN"/>
    <property type="match status" value="1"/>
</dbReference>
<keyword evidence="7" id="KW-1185">Reference proteome</keyword>
<keyword evidence="3" id="KW-0378">Hydrolase</keyword>
<proteinExistence type="inferred from homology"/>
<comment type="caution">
    <text evidence="6">The sequence shown here is derived from an EMBL/GenBank/DDBJ whole genome shotgun (WGS) entry which is preliminary data.</text>
</comment>
<dbReference type="EMBL" id="MLFT02000003">
    <property type="protein sequence ID" value="PHT51882.1"/>
    <property type="molecule type" value="Genomic_DNA"/>
</dbReference>
<evidence type="ECO:0000259" key="5">
    <source>
        <dbReference type="Pfam" id="PF02902"/>
    </source>
</evidence>
<dbReference type="GO" id="GO:0008234">
    <property type="term" value="F:cysteine-type peptidase activity"/>
    <property type="evidence" value="ECO:0007669"/>
    <property type="project" value="InterPro"/>
</dbReference>
<dbReference type="GO" id="GO:0006508">
    <property type="term" value="P:proteolysis"/>
    <property type="evidence" value="ECO:0007669"/>
    <property type="project" value="UniProtKB-KW"/>
</dbReference>
<dbReference type="InterPro" id="IPR038765">
    <property type="entry name" value="Papain-like_cys_pep_sf"/>
</dbReference>
<gene>
    <name evidence="6" type="ORF">CQW23_06344</name>
</gene>
<feature type="region of interest" description="Disordered" evidence="4">
    <location>
        <begin position="342"/>
        <end position="369"/>
    </location>
</feature>
<evidence type="ECO:0000256" key="4">
    <source>
        <dbReference type="SAM" id="MobiDB-lite"/>
    </source>
</evidence>
<feature type="compositionally biased region" description="Low complexity" evidence="4">
    <location>
        <begin position="115"/>
        <end position="125"/>
    </location>
</feature>
<dbReference type="SUPFAM" id="SSF54001">
    <property type="entry name" value="Cysteine proteinases"/>
    <property type="match status" value="1"/>
</dbReference>
<dbReference type="AlphaFoldDB" id="A0A2G2X312"/>
<dbReference type="InterPro" id="IPR003653">
    <property type="entry name" value="Peptidase_C48_C"/>
</dbReference>
<feature type="compositionally biased region" description="Basic and acidic residues" evidence="4">
    <location>
        <begin position="18"/>
        <end position="42"/>
    </location>
</feature>
<comment type="similarity">
    <text evidence="1">Belongs to the peptidase C48 family.</text>
</comment>
<feature type="compositionally biased region" description="Basic and acidic residues" evidence="4">
    <location>
        <begin position="80"/>
        <end position="90"/>
    </location>
</feature>
<feature type="domain" description="Ubiquitin-like protease family profile" evidence="5">
    <location>
        <begin position="241"/>
        <end position="294"/>
    </location>
</feature>
<reference evidence="7" key="2">
    <citation type="journal article" date="2017" name="J. Anim. Genet.">
        <title>Multiple reference genome sequences of hot pepper reveal the massive evolution of plant disease resistance genes by retroduplication.</title>
        <authorList>
            <person name="Kim S."/>
            <person name="Park J."/>
            <person name="Yeom S.-I."/>
            <person name="Kim Y.-M."/>
            <person name="Seo E."/>
            <person name="Kim K.-T."/>
            <person name="Kim M.-S."/>
            <person name="Lee J.M."/>
            <person name="Cheong K."/>
            <person name="Shin H.-S."/>
            <person name="Kim S.-B."/>
            <person name="Han K."/>
            <person name="Lee J."/>
            <person name="Park M."/>
            <person name="Lee H.-A."/>
            <person name="Lee H.-Y."/>
            <person name="Lee Y."/>
            <person name="Oh S."/>
            <person name="Lee J.H."/>
            <person name="Choi E."/>
            <person name="Choi E."/>
            <person name="Lee S.E."/>
            <person name="Jeon J."/>
            <person name="Kim H."/>
            <person name="Choi G."/>
            <person name="Song H."/>
            <person name="Lee J."/>
            <person name="Lee S.-C."/>
            <person name="Kwon J.-K."/>
            <person name="Lee H.-Y."/>
            <person name="Koo N."/>
            <person name="Hong Y."/>
            <person name="Kim R.W."/>
            <person name="Kang W.-H."/>
            <person name="Huh J.H."/>
            <person name="Kang B.-C."/>
            <person name="Yang T.-J."/>
            <person name="Lee Y.-H."/>
            <person name="Bennetzen J.L."/>
            <person name="Choi D."/>
        </authorList>
    </citation>
    <scope>NUCLEOTIDE SEQUENCE [LARGE SCALE GENOMIC DNA]</scope>
    <source>
        <strain evidence="7">cv. PBC81</strain>
    </source>
</reference>
<feature type="region of interest" description="Disordered" evidence="4">
    <location>
        <begin position="1"/>
        <end position="43"/>
    </location>
</feature>
<organism evidence="6 7">
    <name type="scientific">Capsicum baccatum</name>
    <name type="common">Peruvian pepper</name>
    <dbReference type="NCBI Taxonomy" id="33114"/>
    <lineage>
        <taxon>Eukaryota</taxon>
        <taxon>Viridiplantae</taxon>
        <taxon>Streptophyta</taxon>
        <taxon>Embryophyta</taxon>
        <taxon>Tracheophyta</taxon>
        <taxon>Spermatophyta</taxon>
        <taxon>Magnoliopsida</taxon>
        <taxon>eudicotyledons</taxon>
        <taxon>Gunneridae</taxon>
        <taxon>Pentapetalae</taxon>
        <taxon>asterids</taxon>
        <taxon>lamiids</taxon>
        <taxon>Solanales</taxon>
        <taxon>Solanaceae</taxon>
        <taxon>Solanoideae</taxon>
        <taxon>Capsiceae</taxon>
        <taxon>Capsicum</taxon>
    </lineage>
</organism>
<feature type="compositionally biased region" description="Polar residues" evidence="4">
    <location>
        <begin position="92"/>
        <end position="107"/>
    </location>
</feature>
<sequence>MIEGIELNDSESSFSHDTSSDRSGKRPVVDIHNHSDSDHQGFKDFSTVLPSKILRKTGLSTDVSISQPTKRRRIVHFDAKTVDMQDHEKIPSSASRRNMPIDQTQTSDLEHVDAPKTTPSSSSKSAHLATFDENWEEIKSFLQSYDVYLCTSAQAEIDAIMKGLAAPVDDIPLEVVKPIEETSYNEKTYRRYYPDDLDTVVSTQQDYAQSVVVAQNEEAIKNIFKGFYISAGLQWHLVNEVYVPVKSNQKFHWVLAVIALKDRRIRAYDSQSNLRNMDISPEIHKLAVILPTYLSDNEFFEETSRTDWPNLDAYRDKMSLMTQLVKQHPFEVEYMQNITPQECDSLNMPPHQPRRNNDGQQPQPADPLNENVSHAKFWAAFQALAQVVTANVQAKPASAPQ</sequence>
<evidence type="ECO:0000256" key="3">
    <source>
        <dbReference type="ARBA" id="ARBA00022801"/>
    </source>
</evidence>
<evidence type="ECO:0000313" key="7">
    <source>
        <dbReference type="Proteomes" id="UP000224567"/>
    </source>
</evidence>
<evidence type="ECO:0000256" key="2">
    <source>
        <dbReference type="ARBA" id="ARBA00022670"/>
    </source>
</evidence>
<dbReference type="OrthoDB" id="1939479at2759"/>
<evidence type="ECO:0000313" key="6">
    <source>
        <dbReference type="EMBL" id="PHT51882.1"/>
    </source>
</evidence>